<dbReference type="InterPro" id="IPR019619">
    <property type="entry name" value="DUF2490"/>
</dbReference>
<dbReference type="OrthoDB" id="1436620at2"/>
<evidence type="ECO:0000313" key="3">
    <source>
        <dbReference type="Proteomes" id="UP000276603"/>
    </source>
</evidence>
<comment type="caution">
    <text evidence="2">The sequence shown here is derived from an EMBL/GenBank/DDBJ whole genome shotgun (WGS) entry which is preliminary data.</text>
</comment>
<dbReference type="EMBL" id="RBCJ01000001">
    <property type="protein sequence ID" value="RKN83168.1"/>
    <property type="molecule type" value="Genomic_DNA"/>
</dbReference>
<organism evidence="2 3">
    <name type="scientific">Ulvibacterium marinum</name>
    <dbReference type="NCBI Taxonomy" id="2419782"/>
    <lineage>
        <taxon>Bacteria</taxon>
        <taxon>Pseudomonadati</taxon>
        <taxon>Bacteroidota</taxon>
        <taxon>Flavobacteriia</taxon>
        <taxon>Flavobacteriales</taxon>
        <taxon>Flavobacteriaceae</taxon>
        <taxon>Ulvibacterium</taxon>
    </lineage>
</organism>
<dbReference type="AlphaFoldDB" id="A0A3B0CEC1"/>
<evidence type="ECO:0000313" key="2">
    <source>
        <dbReference type="EMBL" id="RKN83168.1"/>
    </source>
</evidence>
<name>A0A3B0CEC1_9FLAO</name>
<dbReference type="Pfam" id="PF10677">
    <property type="entry name" value="DUF2490"/>
    <property type="match status" value="1"/>
</dbReference>
<feature type="signal peptide" evidence="1">
    <location>
        <begin position="1"/>
        <end position="23"/>
    </location>
</feature>
<dbReference type="Proteomes" id="UP000276603">
    <property type="component" value="Unassembled WGS sequence"/>
</dbReference>
<accession>A0A3B0CEC1</accession>
<keyword evidence="3" id="KW-1185">Reference proteome</keyword>
<proteinExistence type="predicted"/>
<feature type="chain" id="PRO_5017383182" evidence="1">
    <location>
        <begin position="24"/>
        <end position="229"/>
    </location>
</feature>
<sequence length="229" mass="27009">MTMCFIKRICYGLILLLFQSVAAQNNFTGYWEPEVALNYKVGTNYSHNFSLDIRNYTYQMKDLQLHTRHLDIAHFSKLDIGHGQSLAIGAQYRFREVFEDEEQNELRFTQQYNITYQRGNIRFGDRLRTEQRITSDQTIHRFRYRFALDFALQGEKLDVGEPYFVASTESLLSVAKGNGPEWDQRITTNIGWLLNGHTKFQTGLEYRFEDYTQKTENILFLFSSLIFSL</sequence>
<reference evidence="2 3" key="1">
    <citation type="submission" date="2018-10" db="EMBL/GenBank/DDBJ databases">
        <title>Ulvibacterium marinum gen. nov., sp. nov., a novel marine bacterium of the family Flavobacteriaceae, isolated from a culture of the green alga Ulva prolifera.</title>
        <authorList>
            <person name="Zhang Z."/>
        </authorList>
    </citation>
    <scope>NUCLEOTIDE SEQUENCE [LARGE SCALE GENOMIC DNA]</scope>
    <source>
        <strain evidence="2 3">CCMM003</strain>
    </source>
</reference>
<keyword evidence="1" id="KW-0732">Signal</keyword>
<gene>
    <name evidence="2" type="ORF">D7Z94_04855</name>
</gene>
<protein>
    <submittedName>
        <fullName evidence="2">DUF2490 domain-containing protein</fullName>
    </submittedName>
</protein>
<evidence type="ECO:0000256" key="1">
    <source>
        <dbReference type="SAM" id="SignalP"/>
    </source>
</evidence>